<organism evidence="6 7">
    <name type="scientific">Arachnia propionica</name>
    <dbReference type="NCBI Taxonomy" id="1750"/>
    <lineage>
        <taxon>Bacteria</taxon>
        <taxon>Bacillati</taxon>
        <taxon>Actinomycetota</taxon>
        <taxon>Actinomycetes</taxon>
        <taxon>Propionibacteriales</taxon>
        <taxon>Propionibacteriaceae</taxon>
        <taxon>Arachnia</taxon>
    </lineage>
</organism>
<keyword evidence="1" id="KW-0805">Transcription regulation</keyword>
<feature type="modified residue" description="4-aspartylphosphate" evidence="4">
    <location>
        <position position="55"/>
    </location>
</feature>
<dbReference type="InterPro" id="IPR036388">
    <property type="entry name" value="WH-like_DNA-bd_sf"/>
</dbReference>
<dbReference type="GO" id="GO:0006355">
    <property type="term" value="P:regulation of DNA-templated transcription"/>
    <property type="evidence" value="ECO:0007669"/>
    <property type="project" value="InterPro"/>
</dbReference>
<dbReference type="OrthoDB" id="3771852at2"/>
<dbReference type="GO" id="GO:0003677">
    <property type="term" value="F:DNA binding"/>
    <property type="evidence" value="ECO:0007669"/>
    <property type="project" value="UniProtKB-KW"/>
</dbReference>
<evidence type="ECO:0000313" key="7">
    <source>
        <dbReference type="Proteomes" id="UP000280819"/>
    </source>
</evidence>
<evidence type="ECO:0000256" key="4">
    <source>
        <dbReference type="PROSITE-ProRule" id="PRU00169"/>
    </source>
</evidence>
<dbReference type="RefSeq" id="WP_124845051.1">
    <property type="nucleotide sequence ID" value="NZ_JAUNKP010000009.1"/>
</dbReference>
<dbReference type="Gene3D" id="1.10.10.10">
    <property type="entry name" value="Winged helix-like DNA-binding domain superfamily/Winged helix DNA-binding domain"/>
    <property type="match status" value="1"/>
</dbReference>
<dbReference type="InterPro" id="IPR001789">
    <property type="entry name" value="Sig_transdc_resp-reg_receiver"/>
</dbReference>
<dbReference type="Pfam" id="PF00196">
    <property type="entry name" value="GerE"/>
    <property type="match status" value="1"/>
</dbReference>
<feature type="domain" description="Response regulatory" evidence="5">
    <location>
        <begin position="4"/>
        <end position="119"/>
    </location>
</feature>
<evidence type="ECO:0000313" key="6">
    <source>
        <dbReference type="EMBL" id="RRD04421.1"/>
    </source>
</evidence>
<name>A0A3P1T4L7_9ACTN</name>
<dbReference type="Gene3D" id="3.40.50.2300">
    <property type="match status" value="1"/>
</dbReference>
<dbReference type="SUPFAM" id="SSF52172">
    <property type="entry name" value="CheY-like"/>
    <property type="match status" value="1"/>
</dbReference>
<dbReference type="AlphaFoldDB" id="A0A3P1T4L7"/>
<accession>A0A3P1T4L7</accession>
<dbReference type="GO" id="GO:0000160">
    <property type="term" value="P:phosphorelay signal transduction system"/>
    <property type="evidence" value="ECO:0007669"/>
    <property type="project" value="InterPro"/>
</dbReference>
<dbReference type="Proteomes" id="UP000280819">
    <property type="component" value="Unassembled WGS sequence"/>
</dbReference>
<dbReference type="PANTHER" id="PTHR43214">
    <property type="entry name" value="TWO-COMPONENT RESPONSE REGULATOR"/>
    <property type="match status" value="1"/>
</dbReference>
<evidence type="ECO:0000256" key="2">
    <source>
        <dbReference type="ARBA" id="ARBA00023125"/>
    </source>
</evidence>
<keyword evidence="4" id="KW-0597">Phosphoprotein</keyword>
<evidence type="ECO:0000259" key="5">
    <source>
        <dbReference type="PROSITE" id="PS50110"/>
    </source>
</evidence>
<comment type="caution">
    <text evidence="6">The sequence shown here is derived from an EMBL/GenBank/DDBJ whole genome shotgun (WGS) entry which is preliminary data.</text>
</comment>
<dbReference type="InterPro" id="IPR039420">
    <property type="entry name" value="WalR-like"/>
</dbReference>
<sequence>MSIRVAVLDDHEFICRAVTALGNDHPELEVQFSSTNPEEFEEWCLANRPDVAMVDLMLHGELAGHRTIAKLSAEGISCLAFTADHRRVPISLAMQAGARGLALKDESPDKHFETLVEIHETGWSPSSAMAAALIEEAGDLPALSAHELRCLRLASEGVPIKAIGRQFDPAISLSTVKTYLARAYEKYNAVGRPVGNTTAAATQTWEDGWFDLSGESKSKS</sequence>
<keyword evidence="3" id="KW-0804">Transcription</keyword>
<dbReference type="SMART" id="SM00448">
    <property type="entry name" value="REC"/>
    <property type="match status" value="1"/>
</dbReference>
<dbReference type="InterPro" id="IPR016032">
    <property type="entry name" value="Sig_transdc_resp-reg_C-effctor"/>
</dbReference>
<dbReference type="InterPro" id="IPR000792">
    <property type="entry name" value="Tscrpt_reg_LuxR_C"/>
</dbReference>
<dbReference type="PANTHER" id="PTHR43214:SF41">
    <property type="entry name" value="NITRATE_NITRITE RESPONSE REGULATOR PROTEIN NARP"/>
    <property type="match status" value="1"/>
</dbReference>
<evidence type="ECO:0000256" key="3">
    <source>
        <dbReference type="ARBA" id="ARBA00023163"/>
    </source>
</evidence>
<keyword evidence="2 6" id="KW-0238">DNA-binding</keyword>
<protein>
    <submittedName>
        <fullName evidence="6">DNA-binding response regulator</fullName>
    </submittedName>
</protein>
<dbReference type="InterPro" id="IPR011006">
    <property type="entry name" value="CheY-like_superfamily"/>
</dbReference>
<dbReference type="SMART" id="SM00421">
    <property type="entry name" value="HTH_LUXR"/>
    <property type="match status" value="1"/>
</dbReference>
<evidence type="ECO:0000256" key="1">
    <source>
        <dbReference type="ARBA" id="ARBA00023015"/>
    </source>
</evidence>
<dbReference type="SUPFAM" id="SSF46894">
    <property type="entry name" value="C-terminal effector domain of the bipartite response regulators"/>
    <property type="match status" value="1"/>
</dbReference>
<dbReference type="PROSITE" id="PS50110">
    <property type="entry name" value="RESPONSE_REGULATORY"/>
    <property type="match status" value="1"/>
</dbReference>
<gene>
    <name evidence="6" type="ORF">EII34_10180</name>
</gene>
<proteinExistence type="predicted"/>
<dbReference type="EMBL" id="RQZG01000011">
    <property type="protein sequence ID" value="RRD04421.1"/>
    <property type="molecule type" value="Genomic_DNA"/>
</dbReference>
<reference evidence="6 7" key="1">
    <citation type="submission" date="2018-11" db="EMBL/GenBank/DDBJ databases">
        <title>Genomes From Bacteria Associated with the Canine Oral Cavity: a Test Case for Automated Genome-Based Taxonomic Assignment.</title>
        <authorList>
            <person name="Coil D.A."/>
            <person name="Jospin G."/>
            <person name="Darling A.E."/>
            <person name="Wallis C."/>
            <person name="Davis I.J."/>
            <person name="Harris S."/>
            <person name="Eisen J.A."/>
            <person name="Holcombe L.J."/>
            <person name="O'Flynn C."/>
        </authorList>
    </citation>
    <scope>NUCLEOTIDE SEQUENCE [LARGE SCALE GENOMIC DNA]</scope>
    <source>
        <strain evidence="6 7">OH887_COT-365</strain>
    </source>
</reference>
<dbReference type="Pfam" id="PF00072">
    <property type="entry name" value="Response_reg"/>
    <property type="match status" value="1"/>
</dbReference>